<evidence type="ECO:0000259" key="8">
    <source>
        <dbReference type="Pfam" id="PF25967"/>
    </source>
</evidence>
<dbReference type="Pfam" id="PF25967">
    <property type="entry name" value="RND-MFP_C"/>
    <property type="match status" value="1"/>
</dbReference>
<name>A0A1H6KGL9_9GAMM</name>
<comment type="subcellular location">
    <subcellularLocation>
        <location evidence="1">Cell inner membrane</location>
        <topology evidence="1">Lipid-anchor</topology>
    </subcellularLocation>
</comment>
<dbReference type="Pfam" id="PF25944">
    <property type="entry name" value="Beta-barrel_RND"/>
    <property type="match status" value="1"/>
</dbReference>
<keyword evidence="10" id="KW-1185">Reference proteome</keyword>
<evidence type="ECO:0000259" key="5">
    <source>
        <dbReference type="Pfam" id="PF25876"/>
    </source>
</evidence>
<evidence type="ECO:0000256" key="1">
    <source>
        <dbReference type="ARBA" id="ARBA00004519"/>
    </source>
</evidence>
<evidence type="ECO:0000259" key="6">
    <source>
        <dbReference type="Pfam" id="PF25917"/>
    </source>
</evidence>
<dbReference type="Pfam" id="PF25917">
    <property type="entry name" value="BSH_RND"/>
    <property type="match status" value="1"/>
</dbReference>
<feature type="domain" description="Multidrug resistance protein MdtA-like C-terminal permuted SH3" evidence="8">
    <location>
        <begin position="307"/>
        <end position="375"/>
    </location>
</feature>
<dbReference type="RefSeq" id="WP_092791491.1">
    <property type="nucleotide sequence ID" value="NZ_FNXF01000003.1"/>
</dbReference>
<dbReference type="GO" id="GO:0022857">
    <property type="term" value="F:transmembrane transporter activity"/>
    <property type="evidence" value="ECO:0007669"/>
    <property type="project" value="InterPro"/>
</dbReference>
<protein>
    <submittedName>
        <fullName evidence="9">Membrane fusion protein, multidrug efflux system</fullName>
    </submittedName>
</protein>
<evidence type="ECO:0000313" key="9">
    <source>
        <dbReference type="EMBL" id="SEH74499.1"/>
    </source>
</evidence>
<dbReference type="Proteomes" id="UP000199371">
    <property type="component" value="Unassembled WGS sequence"/>
</dbReference>
<keyword evidence="3" id="KW-0175">Coiled coil</keyword>
<dbReference type="STRING" id="173990.SAMN05660691_01200"/>
<sequence length="394" mass="41794">MTRMSLSSGAAKLTAVVFSLGLLSACSEPSAASDAGGGGMPPATVNVQKVELKTVPLLIESPALLAGSREVEIRARVSGILEKRNFTEGAAVKADQTLFSLDAAPFKAAVNRNKAELAAAQARRAQAERTLKRLDKLRKDGAVSQQSYDDALSALDIAGADVKTAEAILQQSQLQLNYTEVRSPINGVVSRELVSEGTLVSGPELLLTHVTQLDPMYVRFSVAERDQLKLRAEAQNGKVDLPEKWQVKLLLADGSVYNQAGVVDFSDVRINTQTGTSEMKAEIANPDALLRPGQFVRIQLEGAVRHNAIVVPQKAVLDSGTGKFVYLLADGEQGGKVALPAPVEVGEWVKLDNGNGWVIKSGLKSGDEVIIEGMARIFFPGMPVQLAASAADAG</sequence>
<dbReference type="PROSITE" id="PS51257">
    <property type="entry name" value="PROKAR_LIPOPROTEIN"/>
    <property type="match status" value="1"/>
</dbReference>
<dbReference type="NCBIfam" id="TIGR01730">
    <property type="entry name" value="RND_mfp"/>
    <property type="match status" value="1"/>
</dbReference>
<feature type="signal peptide" evidence="4">
    <location>
        <begin position="1"/>
        <end position="31"/>
    </location>
</feature>
<dbReference type="InterPro" id="IPR058624">
    <property type="entry name" value="MdtA-like_HH"/>
</dbReference>
<reference evidence="10" key="1">
    <citation type="submission" date="2016-10" db="EMBL/GenBank/DDBJ databases">
        <authorList>
            <person name="Varghese N."/>
            <person name="Submissions S."/>
        </authorList>
    </citation>
    <scope>NUCLEOTIDE SEQUENCE [LARGE SCALE GENOMIC DNA]</scope>
    <source>
        <strain evidence="10">DSM 17616</strain>
    </source>
</reference>
<evidence type="ECO:0000256" key="3">
    <source>
        <dbReference type="SAM" id="Coils"/>
    </source>
</evidence>
<dbReference type="Pfam" id="PF25876">
    <property type="entry name" value="HH_MFP_RND"/>
    <property type="match status" value="1"/>
</dbReference>
<dbReference type="InterPro" id="IPR058625">
    <property type="entry name" value="MdtA-like_BSH"/>
</dbReference>
<dbReference type="Gene3D" id="2.40.420.20">
    <property type="match status" value="1"/>
</dbReference>
<organism evidence="9 10">
    <name type="scientific">Rheinheimera pacifica</name>
    <dbReference type="NCBI Taxonomy" id="173990"/>
    <lineage>
        <taxon>Bacteria</taxon>
        <taxon>Pseudomonadati</taxon>
        <taxon>Pseudomonadota</taxon>
        <taxon>Gammaproteobacteria</taxon>
        <taxon>Chromatiales</taxon>
        <taxon>Chromatiaceae</taxon>
        <taxon>Rheinheimera</taxon>
    </lineage>
</organism>
<evidence type="ECO:0000256" key="2">
    <source>
        <dbReference type="ARBA" id="ARBA00009477"/>
    </source>
</evidence>
<dbReference type="Gene3D" id="2.40.30.170">
    <property type="match status" value="1"/>
</dbReference>
<accession>A0A1H6KGL9</accession>
<keyword evidence="4" id="KW-0732">Signal</keyword>
<feature type="domain" description="Multidrug resistance protein MdtA-like beta-barrel" evidence="7">
    <location>
        <begin position="215"/>
        <end position="301"/>
    </location>
</feature>
<dbReference type="InterPro" id="IPR058626">
    <property type="entry name" value="MdtA-like_b-barrel"/>
</dbReference>
<dbReference type="Gene3D" id="1.10.287.470">
    <property type="entry name" value="Helix hairpin bin"/>
    <property type="match status" value="1"/>
</dbReference>
<proteinExistence type="inferred from homology"/>
<dbReference type="SUPFAM" id="SSF111369">
    <property type="entry name" value="HlyD-like secretion proteins"/>
    <property type="match status" value="1"/>
</dbReference>
<dbReference type="InterPro" id="IPR006143">
    <property type="entry name" value="RND_pump_MFP"/>
</dbReference>
<evidence type="ECO:0000313" key="10">
    <source>
        <dbReference type="Proteomes" id="UP000199371"/>
    </source>
</evidence>
<dbReference type="OrthoDB" id="9800613at2"/>
<evidence type="ECO:0000259" key="7">
    <source>
        <dbReference type="Pfam" id="PF25944"/>
    </source>
</evidence>
<dbReference type="Gene3D" id="2.40.50.100">
    <property type="match status" value="1"/>
</dbReference>
<feature type="domain" description="Multidrug resistance protein MdtA-like barrel-sandwich hybrid" evidence="6">
    <location>
        <begin position="69"/>
        <end position="201"/>
    </location>
</feature>
<dbReference type="GO" id="GO:0030313">
    <property type="term" value="C:cell envelope"/>
    <property type="evidence" value="ECO:0007669"/>
    <property type="project" value="UniProtKB-SubCell"/>
</dbReference>
<dbReference type="EMBL" id="FNXF01000003">
    <property type="protein sequence ID" value="SEH74499.1"/>
    <property type="molecule type" value="Genomic_DNA"/>
</dbReference>
<feature type="domain" description="Multidrug resistance protein MdtA-like alpha-helical hairpin" evidence="5">
    <location>
        <begin position="111"/>
        <end position="179"/>
    </location>
</feature>
<dbReference type="GO" id="GO:0005886">
    <property type="term" value="C:plasma membrane"/>
    <property type="evidence" value="ECO:0007669"/>
    <property type="project" value="TreeGrafter"/>
</dbReference>
<dbReference type="InterPro" id="IPR058627">
    <property type="entry name" value="MdtA-like_C"/>
</dbReference>
<feature type="coiled-coil region" evidence="3">
    <location>
        <begin position="110"/>
        <end position="140"/>
    </location>
</feature>
<dbReference type="AlphaFoldDB" id="A0A1H6KGL9"/>
<feature type="chain" id="PRO_5011502494" evidence="4">
    <location>
        <begin position="32"/>
        <end position="394"/>
    </location>
</feature>
<dbReference type="PANTHER" id="PTHR30158">
    <property type="entry name" value="ACRA/E-RELATED COMPONENT OF DRUG EFFLUX TRANSPORTER"/>
    <property type="match status" value="1"/>
</dbReference>
<evidence type="ECO:0000256" key="4">
    <source>
        <dbReference type="SAM" id="SignalP"/>
    </source>
</evidence>
<comment type="similarity">
    <text evidence="2">Belongs to the membrane fusion protein (MFP) (TC 8.A.1) family.</text>
</comment>
<gene>
    <name evidence="9" type="ORF">SAMN05660691_01200</name>
</gene>
<dbReference type="GO" id="GO:0046677">
    <property type="term" value="P:response to antibiotic"/>
    <property type="evidence" value="ECO:0007669"/>
    <property type="project" value="TreeGrafter"/>
</dbReference>